<comment type="caution">
    <text evidence="2">The sequence shown here is derived from an EMBL/GenBank/DDBJ whole genome shotgun (WGS) entry which is preliminary data.</text>
</comment>
<sequence>MAVHSSVGSTRPARLSGKPPKYRSPSRSKISFSPLAVKGVLRLFTEMMPGGGGEKNLSELDSTPVPLDVHVVPGAIVDFGLGGFDFDGPGAHVQQQVQPAIQQLHGEEVHLVVLLALGVPPVLGLTVREEDQPVGLGGAEVEGDGAHPFGVPFGQRKVGVRGLEVDGVQGGYVFTLENHVPLEFHLWVHYAGQAGQLQPDRCHCVSHPPLLSDISRHPQLQCRHGCL</sequence>
<dbReference type="OrthoDB" id="9560371at2759"/>
<dbReference type="AlphaFoldDB" id="A0A8S4B734"/>
<gene>
    <name evidence="2" type="ORF">MMEN_LOCUS11946</name>
</gene>
<feature type="region of interest" description="Disordered" evidence="1">
    <location>
        <begin position="1"/>
        <end position="28"/>
    </location>
</feature>
<organism evidence="2 3">
    <name type="scientific">Menidia menidia</name>
    <name type="common">Atlantic silverside</name>
    <dbReference type="NCBI Taxonomy" id="238744"/>
    <lineage>
        <taxon>Eukaryota</taxon>
        <taxon>Metazoa</taxon>
        <taxon>Chordata</taxon>
        <taxon>Craniata</taxon>
        <taxon>Vertebrata</taxon>
        <taxon>Euteleostomi</taxon>
        <taxon>Actinopterygii</taxon>
        <taxon>Neopterygii</taxon>
        <taxon>Teleostei</taxon>
        <taxon>Neoteleostei</taxon>
        <taxon>Acanthomorphata</taxon>
        <taxon>Ovalentaria</taxon>
        <taxon>Atherinomorphae</taxon>
        <taxon>Atheriniformes</taxon>
        <taxon>Atherinopsidae</taxon>
        <taxon>Menidiinae</taxon>
        <taxon>Menidia</taxon>
    </lineage>
</organism>
<evidence type="ECO:0000313" key="3">
    <source>
        <dbReference type="Proteomes" id="UP000677803"/>
    </source>
</evidence>
<dbReference type="EMBL" id="CAJRST010012224">
    <property type="protein sequence ID" value="CAG5928290.1"/>
    <property type="molecule type" value="Genomic_DNA"/>
</dbReference>
<reference evidence="2" key="1">
    <citation type="submission" date="2021-05" db="EMBL/GenBank/DDBJ databases">
        <authorList>
            <person name="Tigano A."/>
        </authorList>
    </citation>
    <scope>NUCLEOTIDE SEQUENCE</scope>
</reference>
<evidence type="ECO:0000256" key="1">
    <source>
        <dbReference type="SAM" id="MobiDB-lite"/>
    </source>
</evidence>
<proteinExistence type="predicted"/>
<dbReference type="Proteomes" id="UP000677803">
    <property type="component" value="Unassembled WGS sequence"/>
</dbReference>
<protein>
    <submittedName>
        <fullName evidence="2">(Atlantic silverside) hypothetical protein</fullName>
    </submittedName>
</protein>
<evidence type="ECO:0000313" key="2">
    <source>
        <dbReference type="EMBL" id="CAG5928290.1"/>
    </source>
</evidence>
<name>A0A8S4B734_9TELE</name>
<keyword evidence="3" id="KW-1185">Reference proteome</keyword>
<accession>A0A8S4B734</accession>